<comment type="caution">
    <text evidence="2">The sequence shown here is derived from an EMBL/GenBank/DDBJ whole genome shotgun (WGS) entry which is preliminary data.</text>
</comment>
<feature type="compositionally biased region" description="Polar residues" evidence="1">
    <location>
        <begin position="18"/>
        <end position="34"/>
    </location>
</feature>
<evidence type="ECO:0000313" key="3">
    <source>
        <dbReference type="Proteomes" id="UP000518266"/>
    </source>
</evidence>
<gene>
    <name evidence="2" type="ORF">F7725_015868</name>
</gene>
<dbReference type="EMBL" id="JAAKFY010000012">
    <property type="protein sequence ID" value="KAF3849371.1"/>
    <property type="molecule type" value="Genomic_DNA"/>
</dbReference>
<reference evidence="2 3" key="1">
    <citation type="submission" date="2020-03" db="EMBL/GenBank/DDBJ databases">
        <title>Dissostichus mawsoni Genome sequencing and assembly.</title>
        <authorList>
            <person name="Park H."/>
        </authorList>
    </citation>
    <scope>NUCLEOTIDE SEQUENCE [LARGE SCALE GENOMIC DNA]</scope>
    <source>
        <strain evidence="2">DM0001</strain>
        <tissue evidence="2">Muscle</tissue>
    </source>
</reference>
<sequence>MFRRSRFSIRPNVGATGKTASTPQESPSASQETSETPKDVGESSTATAVTDNKPAVTPSETPTVPGDGIDQHVEGTSSSAALQRRKRFSIKPKVAPGRPSIAARKTRTPVKAASETPVSDHDKPNTSSQTVTASAPQRLQSPRRRRPSEESKQQIIQPKPTTILSEPSVVPTAEDSTENKTLLANTGKEFQNISASQGNEASFSLPDKVPLSLPDKEAIAISEKARTLMSSKSRLSLSTPAFSLSRLLNDPSDLQRLAKAQKLRDLLREEMHKEKKTKRSKKREKEFDLDPAKMTMRDLIRYLPQSNPMT</sequence>
<dbReference type="GO" id="GO:0001156">
    <property type="term" value="F:TFIIIC-class transcription factor complex binding"/>
    <property type="evidence" value="ECO:0007669"/>
    <property type="project" value="TreeGrafter"/>
</dbReference>
<keyword evidence="3" id="KW-1185">Reference proteome</keyword>
<protein>
    <submittedName>
        <fullName evidence="2">Uncharacterized protein</fullName>
    </submittedName>
</protein>
<dbReference type="Proteomes" id="UP000518266">
    <property type="component" value="Unassembled WGS sequence"/>
</dbReference>
<dbReference type="GO" id="GO:0070898">
    <property type="term" value="P:RNA polymerase III preinitiation complex assembly"/>
    <property type="evidence" value="ECO:0007669"/>
    <property type="project" value="TreeGrafter"/>
</dbReference>
<accession>A0A7J5YK95</accession>
<dbReference type="AlphaFoldDB" id="A0A7J5YK95"/>
<evidence type="ECO:0000313" key="2">
    <source>
        <dbReference type="EMBL" id="KAF3849371.1"/>
    </source>
</evidence>
<feature type="region of interest" description="Disordered" evidence="1">
    <location>
        <begin position="268"/>
        <end position="290"/>
    </location>
</feature>
<proteinExistence type="predicted"/>
<feature type="region of interest" description="Disordered" evidence="1">
    <location>
        <begin position="1"/>
        <end position="178"/>
    </location>
</feature>
<dbReference type="OrthoDB" id="272624at2759"/>
<dbReference type="GO" id="GO:0000126">
    <property type="term" value="C:transcription factor TFIIIB complex"/>
    <property type="evidence" value="ECO:0007669"/>
    <property type="project" value="TreeGrafter"/>
</dbReference>
<dbReference type="PANTHER" id="PTHR22929:SF0">
    <property type="entry name" value="TRANSCRIPTION FACTOR TFIIIB COMPONENT B'' HOMOLOG"/>
    <property type="match status" value="1"/>
</dbReference>
<name>A0A7J5YK95_DISMA</name>
<organism evidence="2 3">
    <name type="scientific">Dissostichus mawsoni</name>
    <name type="common">Antarctic cod</name>
    <dbReference type="NCBI Taxonomy" id="36200"/>
    <lineage>
        <taxon>Eukaryota</taxon>
        <taxon>Metazoa</taxon>
        <taxon>Chordata</taxon>
        <taxon>Craniata</taxon>
        <taxon>Vertebrata</taxon>
        <taxon>Euteleostomi</taxon>
        <taxon>Actinopterygii</taxon>
        <taxon>Neopterygii</taxon>
        <taxon>Teleostei</taxon>
        <taxon>Neoteleostei</taxon>
        <taxon>Acanthomorphata</taxon>
        <taxon>Eupercaria</taxon>
        <taxon>Perciformes</taxon>
        <taxon>Notothenioidei</taxon>
        <taxon>Nototheniidae</taxon>
        <taxon>Dissostichus</taxon>
    </lineage>
</organism>
<feature type="compositionally biased region" description="Polar residues" evidence="1">
    <location>
        <begin position="125"/>
        <end position="135"/>
    </location>
</feature>
<evidence type="ECO:0000256" key="1">
    <source>
        <dbReference type="SAM" id="MobiDB-lite"/>
    </source>
</evidence>
<dbReference type="PANTHER" id="PTHR22929">
    <property type="entry name" value="RNA POLYMERASE III TRANSCRIPTION INITIATION FACTOR B"/>
    <property type="match status" value="1"/>
</dbReference>
<feature type="compositionally biased region" description="Polar residues" evidence="1">
    <location>
        <begin position="155"/>
        <end position="165"/>
    </location>
</feature>